<dbReference type="EMBL" id="BGPR01011101">
    <property type="protein sequence ID" value="GBN49594.1"/>
    <property type="molecule type" value="Genomic_DNA"/>
</dbReference>
<gene>
    <name evidence="1" type="ORF">AVEN_133579_1</name>
</gene>
<dbReference type="Proteomes" id="UP000499080">
    <property type="component" value="Unassembled WGS sequence"/>
</dbReference>
<protein>
    <submittedName>
        <fullName evidence="1">Uncharacterized protein</fullName>
    </submittedName>
</protein>
<keyword evidence="2" id="KW-1185">Reference proteome</keyword>
<evidence type="ECO:0000313" key="2">
    <source>
        <dbReference type="Proteomes" id="UP000499080"/>
    </source>
</evidence>
<reference evidence="1 2" key="1">
    <citation type="journal article" date="2019" name="Sci. Rep.">
        <title>Orb-weaving spider Araneus ventricosus genome elucidates the spidroin gene catalogue.</title>
        <authorList>
            <person name="Kono N."/>
            <person name="Nakamura H."/>
            <person name="Ohtoshi R."/>
            <person name="Moran D.A.P."/>
            <person name="Shinohara A."/>
            <person name="Yoshida Y."/>
            <person name="Fujiwara M."/>
            <person name="Mori M."/>
            <person name="Tomita M."/>
            <person name="Arakawa K."/>
        </authorList>
    </citation>
    <scope>NUCLEOTIDE SEQUENCE [LARGE SCALE GENOMIC DNA]</scope>
</reference>
<comment type="caution">
    <text evidence="1">The sequence shown here is derived from an EMBL/GenBank/DDBJ whole genome shotgun (WGS) entry which is preliminary data.</text>
</comment>
<organism evidence="1 2">
    <name type="scientific">Araneus ventricosus</name>
    <name type="common">Orbweaver spider</name>
    <name type="synonym">Epeira ventricosa</name>
    <dbReference type="NCBI Taxonomy" id="182803"/>
    <lineage>
        <taxon>Eukaryota</taxon>
        <taxon>Metazoa</taxon>
        <taxon>Ecdysozoa</taxon>
        <taxon>Arthropoda</taxon>
        <taxon>Chelicerata</taxon>
        <taxon>Arachnida</taxon>
        <taxon>Araneae</taxon>
        <taxon>Araneomorphae</taxon>
        <taxon>Entelegynae</taxon>
        <taxon>Araneoidea</taxon>
        <taxon>Araneidae</taxon>
        <taxon>Araneus</taxon>
    </lineage>
</organism>
<name>A0A4Y2PE23_ARAVE</name>
<proteinExistence type="predicted"/>
<dbReference type="InterPro" id="IPR042468">
    <property type="entry name" value="Peptidase_C65_otubain_sub1"/>
</dbReference>
<dbReference type="AlphaFoldDB" id="A0A4Y2PE23"/>
<dbReference type="Gene3D" id="3.30.200.60">
    <property type="entry name" value="Peptidase C65 Otubain, subdomain 1"/>
    <property type="match status" value="1"/>
</dbReference>
<accession>A0A4Y2PE23</accession>
<evidence type="ECO:0000313" key="1">
    <source>
        <dbReference type="EMBL" id="GBN49594.1"/>
    </source>
</evidence>
<sequence length="100" mass="11626">MEEETERISINLSKDVNQDEAIMAQEREIEREIAETNPLIGPKCDLALLQKEYAKDDLIYQQKVNVRNLSLCLYCYTVYSRLSGLITVRDCTDNRKARII</sequence>